<gene>
    <name evidence="1" type="ORF">WJ0W_003801</name>
</gene>
<evidence type="ECO:0000313" key="1">
    <source>
        <dbReference type="EMBL" id="CAH8246566.1"/>
    </source>
</evidence>
<comment type="caution">
    <text evidence="1">The sequence shown here is derived from an EMBL/GenBank/DDBJ whole genome shotgun (WGS) entry which is preliminary data.</text>
</comment>
<proteinExistence type="predicted"/>
<keyword evidence="2" id="KW-1185">Reference proteome</keyword>
<reference evidence="1" key="1">
    <citation type="submission" date="2022-06" db="EMBL/GenBank/DDBJ databases">
        <authorList>
            <person name="Dietemann V."/>
            <person name="Ory F."/>
            <person name="Dainat B."/>
            <person name="Oberhansli S."/>
        </authorList>
    </citation>
    <scope>NUCLEOTIDE SEQUENCE</scope>
    <source>
        <strain evidence="1">Ena-SAMPLE-TAB-26-04-2022-14:26:32:270-5432</strain>
    </source>
</reference>
<evidence type="ECO:0000313" key="2">
    <source>
        <dbReference type="Proteomes" id="UP001154322"/>
    </source>
</evidence>
<dbReference type="EMBL" id="CALYLO010000005">
    <property type="protein sequence ID" value="CAH8246566.1"/>
    <property type="molecule type" value="Genomic_DNA"/>
</dbReference>
<dbReference type="RefSeq" id="WP_213431333.1">
    <property type="nucleotide sequence ID" value="NZ_AP031286.1"/>
</dbReference>
<sequence>MYRSFFVSQHDQDYHPEVACGVASLLMLLRYHQLGDELKFVELAQELRLTEPPAIKGYLANDPPIGVFPEDVYRFLFERKILFRVSFFKHEWEVCLLGGPIMVLMRDDGDEFGPTGTGLSS</sequence>
<dbReference type="Proteomes" id="UP001154322">
    <property type="component" value="Unassembled WGS sequence"/>
</dbReference>
<accession>A0ABM9G5U7</accession>
<evidence type="ECO:0008006" key="3">
    <source>
        <dbReference type="Google" id="ProtNLM"/>
    </source>
</evidence>
<organism evidence="1 2">
    <name type="scientific">Paenibacillus melissococcoides</name>
    <dbReference type="NCBI Taxonomy" id="2912268"/>
    <lineage>
        <taxon>Bacteria</taxon>
        <taxon>Bacillati</taxon>
        <taxon>Bacillota</taxon>
        <taxon>Bacilli</taxon>
        <taxon>Bacillales</taxon>
        <taxon>Paenibacillaceae</taxon>
        <taxon>Paenibacillus</taxon>
    </lineage>
</organism>
<protein>
    <recommendedName>
        <fullName evidence="3">Peptidase C39 domain-containing protein</fullName>
    </recommendedName>
</protein>
<name>A0ABM9G5U7_9BACL</name>